<dbReference type="PANTHER" id="PTHR22899">
    <property type="entry name" value="CYCLIN-RELATED F-BOX FAMILY"/>
    <property type="match status" value="1"/>
</dbReference>
<evidence type="ECO:0000313" key="2">
    <source>
        <dbReference type="EMBL" id="PIC21813.1"/>
    </source>
</evidence>
<sequence length="133" mass="15357">MTNLKHFEIDYQSSLDFVDICSWNVESSLIMLGDKISLSDLNRFFKRWIKGSNPKLEELSILWDTKFIPNWNILLKGLKTIETEEDGEEEDDYDDEERGAKKYIIKNVHGISAIIKVMHSGGDCGVVKFILKN</sequence>
<dbReference type="Pfam" id="PF07735">
    <property type="entry name" value="FBA_2"/>
    <property type="match status" value="1"/>
</dbReference>
<feature type="domain" description="Sdz-33 F-box" evidence="1">
    <location>
        <begin position="1"/>
        <end position="61"/>
    </location>
</feature>
<comment type="caution">
    <text evidence="2">The sequence shown here is derived from an EMBL/GenBank/DDBJ whole genome shotgun (WGS) entry which is preliminary data.</text>
</comment>
<dbReference type="Proteomes" id="UP000230233">
    <property type="component" value="Chromosome X"/>
</dbReference>
<dbReference type="InterPro" id="IPR053222">
    <property type="entry name" value="Zygotic_Embryogenesis-Asso"/>
</dbReference>
<gene>
    <name evidence="2" type="primary">Cnig_chr_X.g26514</name>
    <name evidence="2" type="ORF">B9Z55_026514</name>
</gene>
<proteinExistence type="predicted"/>
<keyword evidence="3" id="KW-1185">Reference proteome</keyword>
<evidence type="ECO:0000259" key="1">
    <source>
        <dbReference type="Pfam" id="PF07735"/>
    </source>
</evidence>
<dbReference type="AlphaFoldDB" id="A0A2G5T3N8"/>
<dbReference type="PANTHER" id="PTHR22899:SF0">
    <property type="entry name" value="F-BOX ASSOCIATED DOMAIN-CONTAINING PROTEIN-RELATED"/>
    <property type="match status" value="1"/>
</dbReference>
<evidence type="ECO:0000313" key="3">
    <source>
        <dbReference type="Proteomes" id="UP000230233"/>
    </source>
</evidence>
<dbReference type="EMBL" id="PDUG01000006">
    <property type="protein sequence ID" value="PIC21813.1"/>
    <property type="molecule type" value="Genomic_DNA"/>
</dbReference>
<organism evidence="2 3">
    <name type="scientific">Caenorhabditis nigoni</name>
    <dbReference type="NCBI Taxonomy" id="1611254"/>
    <lineage>
        <taxon>Eukaryota</taxon>
        <taxon>Metazoa</taxon>
        <taxon>Ecdysozoa</taxon>
        <taxon>Nematoda</taxon>
        <taxon>Chromadorea</taxon>
        <taxon>Rhabditida</taxon>
        <taxon>Rhabditina</taxon>
        <taxon>Rhabditomorpha</taxon>
        <taxon>Rhabditoidea</taxon>
        <taxon>Rhabditidae</taxon>
        <taxon>Peloderinae</taxon>
        <taxon>Caenorhabditis</taxon>
    </lineage>
</organism>
<reference evidence="3" key="1">
    <citation type="submission" date="2017-10" db="EMBL/GenBank/DDBJ databases">
        <title>Rapid genome shrinkage in a self-fertile nematode reveals novel sperm competition proteins.</title>
        <authorList>
            <person name="Yin D."/>
            <person name="Schwarz E.M."/>
            <person name="Thomas C.G."/>
            <person name="Felde R.L."/>
            <person name="Korf I.F."/>
            <person name="Cutter A.D."/>
            <person name="Schartner C.M."/>
            <person name="Ralston E.J."/>
            <person name="Meyer B.J."/>
            <person name="Haag E.S."/>
        </authorList>
    </citation>
    <scope>NUCLEOTIDE SEQUENCE [LARGE SCALE GENOMIC DNA]</scope>
    <source>
        <strain evidence="3">JU1422</strain>
    </source>
</reference>
<dbReference type="InterPro" id="IPR012885">
    <property type="entry name" value="F-box_Sdz-33"/>
</dbReference>
<accession>A0A2G5T3N8</accession>
<protein>
    <recommendedName>
        <fullName evidence="1">Sdz-33 F-box domain-containing protein</fullName>
    </recommendedName>
</protein>
<name>A0A2G5T3N8_9PELO</name>